<accession>E4T610</accession>
<keyword evidence="2" id="KW-0808">Transferase</keyword>
<reference key="1">
    <citation type="submission" date="2010-11" db="EMBL/GenBank/DDBJ databases">
        <title>The complete genome of Paludibacter propionicigenes DSM 17365.</title>
        <authorList>
            <consortium name="US DOE Joint Genome Institute (JGI-PGF)"/>
            <person name="Lucas S."/>
            <person name="Copeland A."/>
            <person name="Lapidus A."/>
            <person name="Bruce D."/>
            <person name="Goodwin L."/>
            <person name="Pitluck S."/>
            <person name="Kyrpides N."/>
            <person name="Mavromatis K."/>
            <person name="Ivanova N."/>
            <person name="Munk A.C."/>
            <person name="Brettin T."/>
            <person name="Detter J.C."/>
            <person name="Han C."/>
            <person name="Tapia R."/>
            <person name="Land M."/>
            <person name="Hauser L."/>
            <person name="Markowitz V."/>
            <person name="Cheng J.-F."/>
            <person name="Hugenholtz P."/>
            <person name="Woyke T."/>
            <person name="Wu D."/>
            <person name="Gronow S."/>
            <person name="Wellnitz S."/>
            <person name="Brambilla E."/>
            <person name="Klenk H.-P."/>
            <person name="Eisen J.A."/>
        </authorList>
    </citation>
    <scope>NUCLEOTIDE SEQUENCE</scope>
    <source>
        <strain>WB4</strain>
    </source>
</reference>
<evidence type="ECO:0000313" key="3">
    <source>
        <dbReference type="Proteomes" id="UP000008718"/>
    </source>
</evidence>
<evidence type="ECO:0000313" key="2">
    <source>
        <dbReference type="EMBL" id="ADQ80154.1"/>
    </source>
</evidence>
<dbReference type="HOGENOM" id="CLU_775779_0_0_10"/>
<dbReference type="SUPFAM" id="SSF53335">
    <property type="entry name" value="S-adenosyl-L-methionine-dependent methyltransferases"/>
    <property type="match status" value="1"/>
</dbReference>
<dbReference type="GO" id="GO:0032259">
    <property type="term" value="P:methylation"/>
    <property type="evidence" value="ECO:0007669"/>
    <property type="project" value="UniProtKB-KW"/>
</dbReference>
<dbReference type="eggNOG" id="COG2226">
    <property type="taxonomic scope" value="Bacteria"/>
</dbReference>
<protein>
    <submittedName>
        <fullName evidence="2">Methyltransferase type 11</fullName>
    </submittedName>
</protein>
<keyword evidence="2" id="KW-0489">Methyltransferase</keyword>
<dbReference type="Proteomes" id="UP000008718">
    <property type="component" value="Chromosome"/>
</dbReference>
<dbReference type="Pfam" id="PF08241">
    <property type="entry name" value="Methyltransf_11"/>
    <property type="match status" value="1"/>
</dbReference>
<dbReference type="KEGG" id="ppn:Palpr_2017"/>
<organism evidence="2 3">
    <name type="scientific">Paludibacter propionicigenes (strain DSM 17365 / JCM 13257 / WB4)</name>
    <dbReference type="NCBI Taxonomy" id="694427"/>
    <lineage>
        <taxon>Bacteria</taxon>
        <taxon>Pseudomonadati</taxon>
        <taxon>Bacteroidota</taxon>
        <taxon>Bacteroidia</taxon>
        <taxon>Bacteroidales</taxon>
        <taxon>Paludibacteraceae</taxon>
        <taxon>Paludibacter</taxon>
    </lineage>
</organism>
<keyword evidence="3" id="KW-1185">Reference proteome</keyword>
<sequence>MEFIENLCCPITKNKLEIISKTEFGKYSIPTELDSFGELKHGLIDNSKQFFYPIFKDIIILYEHYAIYIGNEIDNRHSLSFDKKRVLDYYNNVNYQVKDSFKVYADSANWVDYREVSSEYMRKSFTKASRHYPPTGKYLLDIASGPIGFPEYIALSEGYEYRICVDISIKALMEAKANLENVGQKGIYICGDITNIPVNDNVCDVVLCQHTLYHIPRKEQSTAVNEMYRVAKIDSKIVIIYCWFYNSWMMNLTLNFVQIYRVTRHYAGKLYVRIINSKPKLYFFAHTPRWFRTSFPFSKDIEFHCWRSTNKFFMDTYIHKGLGGKWILNKLGEIEDKHSRFMSTFGEYAAIVITKRR</sequence>
<proteinExistence type="predicted"/>
<gene>
    <name evidence="2" type="ordered locus">Palpr_2017</name>
</gene>
<dbReference type="RefSeq" id="WP_013445523.1">
    <property type="nucleotide sequence ID" value="NC_014734.1"/>
</dbReference>
<dbReference type="InterPro" id="IPR029063">
    <property type="entry name" value="SAM-dependent_MTases_sf"/>
</dbReference>
<reference evidence="2 3" key="2">
    <citation type="journal article" date="2011" name="Stand. Genomic Sci.">
        <title>Complete genome sequence of Paludibacter propionicigenes type strain (WB4).</title>
        <authorList>
            <person name="Gronow S."/>
            <person name="Munk C."/>
            <person name="Lapidus A."/>
            <person name="Nolan M."/>
            <person name="Lucas S."/>
            <person name="Hammon N."/>
            <person name="Deshpande S."/>
            <person name="Cheng J.F."/>
            <person name="Tapia R."/>
            <person name="Han C."/>
            <person name="Goodwin L."/>
            <person name="Pitluck S."/>
            <person name="Liolios K."/>
            <person name="Ivanova N."/>
            <person name="Mavromatis K."/>
            <person name="Mikhailova N."/>
            <person name="Pati A."/>
            <person name="Chen A."/>
            <person name="Palaniappan K."/>
            <person name="Land M."/>
            <person name="Hauser L."/>
            <person name="Chang Y.J."/>
            <person name="Jeffries C.D."/>
            <person name="Brambilla E."/>
            <person name="Rohde M."/>
            <person name="Goker M."/>
            <person name="Detter J.C."/>
            <person name="Woyke T."/>
            <person name="Bristow J."/>
            <person name="Eisen J.A."/>
            <person name="Markowitz V."/>
            <person name="Hugenholtz P."/>
            <person name="Kyrpides N.C."/>
            <person name="Klenk H.P."/>
        </authorList>
    </citation>
    <scope>NUCLEOTIDE SEQUENCE [LARGE SCALE GENOMIC DNA]</scope>
    <source>
        <strain evidence="3">DSM 17365 / JCM 13257 / WB4</strain>
    </source>
</reference>
<evidence type="ECO:0000259" key="1">
    <source>
        <dbReference type="Pfam" id="PF08241"/>
    </source>
</evidence>
<dbReference type="GO" id="GO:0008757">
    <property type="term" value="F:S-adenosylmethionine-dependent methyltransferase activity"/>
    <property type="evidence" value="ECO:0007669"/>
    <property type="project" value="InterPro"/>
</dbReference>
<dbReference type="EMBL" id="CP002345">
    <property type="protein sequence ID" value="ADQ80154.1"/>
    <property type="molecule type" value="Genomic_DNA"/>
</dbReference>
<feature type="domain" description="Methyltransferase type 11" evidence="1">
    <location>
        <begin position="140"/>
        <end position="239"/>
    </location>
</feature>
<dbReference type="InterPro" id="IPR013216">
    <property type="entry name" value="Methyltransf_11"/>
</dbReference>
<name>E4T610_PALPW</name>
<dbReference type="OrthoDB" id="3896938at2"/>
<dbReference type="Gene3D" id="3.40.50.150">
    <property type="entry name" value="Vaccinia Virus protein VP39"/>
    <property type="match status" value="1"/>
</dbReference>
<dbReference type="AlphaFoldDB" id="E4T610"/>